<evidence type="ECO:0000256" key="7">
    <source>
        <dbReference type="ARBA" id="ARBA00022840"/>
    </source>
</evidence>
<dbReference type="eggNOG" id="COG3920">
    <property type="taxonomic scope" value="Bacteria"/>
</dbReference>
<keyword evidence="8" id="KW-0472">Membrane</keyword>
<reference evidence="10 11" key="1">
    <citation type="journal article" date="2014" name="Antonie Van Leeuwenhoek">
        <title>Hyphomonas beringensis sp. nov. and Hyphomonas chukchiensis sp. nov., isolated from surface seawater of the Bering Sea and Chukchi Sea.</title>
        <authorList>
            <person name="Li C."/>
            <person name="Lai Q."/>
            <person name="Li G."/>
            <person name="Dong C."/>
            <person name="Wang J."/>
            <person name="Liao Y."/>
            <person name="Shao Z."/>
        </authorList>
    </citation>
    <scope>NUCLEOTIDE SEQUENCE [LARGE SCALE GENOMIC DNA]</scope>
    <source>
        <strain evidence="10 11">MHS-2</strain>
    </source>
</reference>
<dbReference type="STRING" id="1280950.HJO_00435"/>
<dbReference type="InterPro" id="IPR003594">
    <property type="entry name" value="HATPase_dom"/>
</dbReference>
<keyword evidence="4" id="KW-0808">Transferase</keyword>
<name>A0A059FT54_9PROT</name>
<accession>A0A059FT54</accession>
<dbReference type="AlphaFoldDB" id="A0A059FT54"/>
<dbReference type="PANTHER" id="PTHR41523:SF8">
    <property type="entry name" value="ETHYLENE RESPONSE SENSOR PROTEIN"/>
    <property type="match status" value="1"/>
</dbReference>
<keyword evidence="7" id="KW-0067">ATP-binding</keyword>
<dbReference type="EMBL" id="ARYK01000001">
    <property type="protein sequence ID" value="KCZ93797.1"/>
    <property type="molecule type" value="Genomic_DNA"/>
</dbReference>
<sequence length="348" mass="38488">MPYRRRRLGELDLVERFSPLMPALPVQFLFGSLCVLAAIMARYGVNMFAPDAGPYAPIYPAILIATLFGRWQAGLITFVGTFAYAWYFVLPDTHSFHFLNPSDGPRTLVNGTAAVVIAIFAELFRRAIRRAAAERDRELETHQLLLRELDHRTKNNFAMVASLLEMQRRHHESEEVQEALAVAGARVHSFAAIHDSIYSGADYVDEISMPNYLASLTRMLSDALFMRDTVTISLGCDAVSLPRDRAVAIGLVMNEVVTNAAKHAFEDGQSGEIRVEFRQPPSGRWVLSIVDDGKGMPSEPAQPDGRSGLGSRLMDAFARKAGGELTVERPAVGTRVLLVETELLPDTE</sequence>
<keyword evidence="8" id="KW-0812">Transmembrane</keyword>
<protein>
    <recommendedName>
        <fullName evidence="2">histidine kinase</fullName>
        <ecNumber evidence="2">2.7.13.3</ecNumber>
    </recommendedName>
</protein>
<dbReference type="Proteomes" id="UP000025171">
    <property type="component" value="Unassembled WGS sequence"/>
</dbReference>
<keyword evidence="8" id="KW-1133">Transmembrane helix</keyword>
<dbReference type="EC" id="2.7.13.3" evidence="2"/>
<dbReference type="PATRIC" id="fig|1280950.3.peg.89"/>
<feature type="transmembrane region" description="Helical" evidence="8">
    <location>
        <begin position="20"/>
        <end position="41"/>
    </location>
</feature>
<dbReference type="GO" id="GO:0004673">
    <property type="term" value="F:protein histidine kinase activity"/>
    <property type="evidence" value="ECO:0007669"/>
    <property type="project" value="UniProtKB-EC"/>
</dbReference>
<keyword evidence="5" id="KW-0547">Nucleotide-binding</keyword>
<feature type="domain" description="Histidine kinase/HSP90-like ATPase" evidence="9">
    <location>
        <begin position="244"/>
        <end position="347"/>
    </location>
</feature>
<evidence type="ECO:0000256" key="2">
    <source>
        <dbReference type="ARBA" id="ARBA00012438"/>
    </source>
</evidence>
<dbReference type="Gene3D" id="3.30.450.20">
    <property type="entry name" value="PAS domain"/>
    <property type="match status" value="1"/>
</dbReference>
<dbReference type="OrthoDB" id="489241at2"/>
<evidence type="ECO:0000313" key="10">
    <source>
        <dbReference type="EMBL" id="KCZ93797.1"/>
    </source>
</evidence>
<evidence type="ECO:0000313" key="11">
    <source>
        <dbReference type="Proteomes" id="UP000025171"/>
    </source>
</evidence>
<dbReference type="SMART" id="SM00387">
    <property type="entry name" value="HATPase_c"/>
    <property type="match status" value="1"/>
</dbReference>
<evidence type="ECO:0000256" key="3">
    <source>
        <dbReference type="ARBA" id="ARBA00022553"/>
    </source>
</evidence>
<evidence type="ECO:0000256" key="4">
    <source>
        <dbReference type="ARBA" id="ARBA00022679"/>
    </source>
</evidence>
<dbReference type="InterPro" id="IPR025201">
    <property type="entry name" value="KdpD_TM"/>
</dbReference>
<keyword evidence="3" id="KW-0597">Phosphoprotein</keyword>
<dbReference type="Pfam" id="PF13493">
    <property type="entry name" value="DUF4118"/>
    <property type="match status" value="1"/>
</dbReference>
<dbReference type="Pfam" id="PF02518">
    <property type="entry name" value="HATPase_c"/>
    <property type="match status" value="1"/>
</dbReference>
<feature type="transmembrane region" description="Helical" evidence="8">
    <location>
        <begin position="107"/>
        <end position="124"/>
    </location>
</feature>
<dbReference type="GO" id="GO:0005524">
    <property type="term" value="F:ATP binding"/>
    <property type="evidence" value="ECO:0007669"/>
    <property type="project" value="UniProtKB-KW"/>
</dbReference>
<comment type="caution">
    <text evidence="10">The sequence shown here is derived from an EMBL/GenBank/DDBJ whole genome shotgun (WGS) entry which is preliminary data.</text>
</comment>
<evidence type="ECO:0000256" key="6">
    <source>
        <dbReference type="ARBA" id="ARBA00022777"/>
    </source>
</evidence>
<evidence type="ECO:0000259" key="9">
    <source>
        <dbReference type="SMART" id="SM00387"/>
    </source>
</evidence>
<comment type="catalytic activity">
    <reaction evidence="1">
        <text>ATP + protein L-histidine = ADP + protein N-phospho-L-histidine.</text>
        <dbReference type="EC" id="2.7.13.3"/>
    </reaction>
</comment>
<proteinExistence type="predicted"/>
<dbReference type="Gene3D" id="3.30.565.10">
    <property type="entry name" value="Histidine kinase-like ATPase, C-terminal domain"/>
    <property type="match status" value="1"/>
</dbReference>
<evidence type="ECO:0000256" key="1">
    <source>
        <dbReference type="ARBA" id="ARBA00000085"/>
    </source>
</evidence>
<dbReference type="InterPro" id="IPR036890">
    <property type="entry name" value="HATPase_C_sf"/>
</dbReference>
<gene>
    <name evidence="10" type="ORF">HJO_00435</name>
</gene>
<dbReference type="Pfam" id="PF07568">
    <property type="entry name" value="HisKA_2"/>
    <property type="match status" value="1"/>
</dbReference>
<keyword evidence="6 10" id="KW-0418">Kinase</keyword>
<organism evidence="10 11">
    <name type="scientific">Hyphomonas johnsonii MHS-2</name>
    <dbReference type="NCBI Taxonomy" id="1280950"/>
    <lineage>
        <taxon>Bacteria</taxon>
        <taxon>Pseudomonadati</taxon>
        <taxon>Pseudomonadota</taxon>
        <taxon>Alphaproteobacteria</taxon>
        <taxon>Hyphomonadales</taxon>
        <taxon>Hyphomonadaceae</taxon>
        <taxon>Hyphomonas</taxon>
    </lineage>
</organism>
<evidence type="ECO:0000256" key="5">
    <source>
        <dbReference type="ARBA" id="ARBA00022741"/>
    </source>
</evidence>
<dbReference type="PANTHER" id="PTHR41523">
    <property type="entry name" value="TWO-COMPONENT SYSTEM SENSOR PROTEIN"/>
    <property type="match status" value="1"/>
</dbReference>
<feature type="transmembrane region" description="Helical" evidence="8">
    <location>
        <begin position="62"/>
        <end position="87"/>
    </location>
</feature>
<dbReference type="RefSeq" id="WP_051617905.1">
    <property type="nucleotide sequence ID" value="NZ_ARYK01000001.1"/>
</dbReference>
<dbReference type="SUPFAM" id="SSF55874">
    <property type="entry name" value="ATPase domain of HSP90 chaperone/DNA topoisomerase II/histidine kinase"/>
    <property type="match status" value="1"/>
</dbReference>
<keyword evidence="11" id="KW-1185">Reference proteome</keyword>
<dbReference type="InterPro" id="IPR011495">
    <property type="entry name" value="Sig_transdc_His_kin_sub2_dim/P"/>
</dbReference>
<evidence type="ECO:0000256" key="8">
    <source>
        <dbReference type="SAM" id="Phobius"/>
    </source>
</evidence>